<protein>
    <submittedName>
        <fullName evidence="1">Uncharacterized protein</fullName>
    </submittedName>
</protein>
<proteinExistence type="predicted"/>
<accession>A0A7J6KIY9</accession>
<dbReference type="AlphaFoldDB" id="A0A7J6KIY9"/>
<dbReference type="EMBL" id="JAAPAO010002878">
    <property type="protein sequence ID" value="KAF4647067.1"/>
    <property type="molecule type" value="Genomic_DNA"/>
</dbReference>
<organism evidence="1 2">
    <name type="scientific">Perkinsus chesapeaki</name>
    <name type="common">Clam parasite</name>
    <name type="synonym">Perkinsus andrewsi</name>
    <dbReference type="NCBI Taxonomy" id="330153"/>
    <lineage>
        <taxon>Eukaryota</taxon>
        <taxon>Sar</taxon>
        <taxon>Alveolata</taxon>
        <taxon>Perkinsozoa</taxon>
        <taxon>Perkinsea</taxon>
        <taxon>Perkinsida</taxon>
        <taxon>Perkinsidae</taxon>
        <taxon>Perkinsus</taxon>
    </lineage>
</organism>
<gene>
    <name evidence="1" type="ORF">FOL47_005131</name>
</gene>
<dbReference type="Proteomes" id="UP000591131">
    <property type="component" value="Unassembled WGS sequence"/>
</dbReference>
<feature type="non-terminal residue" evidence="1">
    <location>
        <position position="1"/>
    </location>
</feature>
<reference evidence="1 2" key="1">
    <citation type="submission" date="2020-04" db="EMBL/GenBank/DDBJ databases">
        <title>Perkinsus chesapeaki whole genome sequence.</title>
        <authorList>
            <person name="Bogema D.R."/>
        </authorList>
    </citation>
    <scope>NUCLEOTIDE SEQUENCE [LARGE SCALE GENOMIC DNA]</scope>
    <source>
        <strain evidence="1">ATCC PRA-425</strain>
    </source>
</reference>
<evidence type="ECO:0000313" key="2">
    <source>
        <dbReference type="Proteomes" id="UP000591131"/>
    </source>
</evidence>
<evidence type="ECO:0000313" key="1">
    <source>
        <dbReference type="EMBL" id="KAF4647067.1"/>
    </source>
</evidence>
<keyword evidence="2" id="KW-1185">Reference proteome</keyword>
<name>A0A7J6KIY9_PERCH</name>
<sequence>LPNRTDLGYPVPTGEFYEKPTGVCTLSAGKIYGCSCKYGSEPVVLTSNGYAIDAVCAPDRCRSYADCPHGPPGTVTACSDGRCYLTCHKV</sequence>
<dbReference type="OrthoDB" id="10294578at2759"/>
<comment type="caution">
    <text evidence="1">The sequence shown here is derived from an EMBL/GenBank/DDBJ whole genome shotgun (WGS) entry which is preliminary data.</text>
</comment>